<dbReference type="Gene3D" id="2.60.120.10">
    <property type="entry name" value="Jelly Rolls"/>
    <property type="match status" value="1"/>
</dbReference>
<accession>A0A4R5DC30</accession>
<dbReference type="EMBL" id="SMFL01000019">
    <property type="protein sequence ID" value="TDE09560.1"/>
    <property type="molecule type" value="Genomic_DNA"/>
</dbReference>
<dbReference type="RefSeq" id="WP_131962065.1">
    <property type="nucleotide sequence ID" value="NZ_SMFL01000019.1"/>
</dbReference>
<comment type="caution">
    <text evidence="1">The sequence shown here is derived from an EMBL/GenBank/DDBJ whole genome shotgun (WGS) entry which is preliminary data.</text>
</comment>
<proteinExistence type="predicted"/>
<protein>
    <recommendedName>
        <fullName evidence="3">Crp/Fnr family transcriptional regulator</fullName>
    </recommendedName>
</protein>
<reference evidence="1 2" key="1">
    <citation type="submission" date="2019-03" db="EMBL/GenBank/DDBJ databases">
        <title>Dyadobacter AR-3-6 sp. nov., isolated from arctic soil.</title>
        <authorList>
            <person name="Chaudhary D.K."/>
        </authorList>
    </citation>
    <scope>NUCLEOTIDE SEQUENCE [LARGE SCALE GENOMIC DNA]</scope>
    <source>
        <strain evidence="1 2">AR-3-6</strain>
    </source>
</reference>
<dbReference type="Proteomes" id="UP000294850">
    <property type="component" value="Unassembled WGS sequence"/>
</dbReference>
<gene>
    <name evidence="1" type="ORF">E0F88_30190</name>
</gene>
<evidence type="ECO:0008006" key="3">
    <source>
        <dbReference type="Google" id="ProtNLM"/>
    </source>
</evidence>
<organism evidence="1 2">
    <name type="scientific">Dyadobacter psychrotolerans</name>
    <dbReference type="NCBI Taxonomy" id="2541721"/>
    <lineage>
        <taxon>Bacteria</taxon>
        <taxon>Pseudomonadati</taxon>
        <taxon>Bacteroidota</taxon>
        <taxon>Cytophagia</taxon>
        <taxon>Cytophagales</taxon>
        <taxon>Spirosomataceae</taxon>
        <taxon>Dyadobacter</taxon>
    </lineage>
</organism>
<evidence type="ECO:0000313" key="2">
    <source>
        <dbReference type="Proteomes" id="UP000294850"/>
    </source>
</evidence>
<name>A0A4R5DC30_9BACT</name>
<dbReference type="OrthoDB" id="947112at2"/>
<keyword evidence="2" id="KW-1185">Reference proteome</keyword>
<sequence length="188" mass="21715">MPPDLIKYLSGFYSLSEEFVSHLRSAQLQKLYKKNQILSQNTSAPLFWFINNGLAKGCYYDADGKEHITRFWKEGEIMLLTHNPIDARVHAQVIVLLENATLSSLSPRRLLYLNNYFTETHKLSGKLLLADRDKADLKSYLCALPSPQGYDEFKKNFPHNRILLKDIACYLEITASSLSEIRRKSRQM</sequence>
<dbReference type="InterPro" id="IPR014710">
    <property type="entry name" value="RmlC-like_jellyroll"/>
</dbReference>
<dbReference type="InterPro" id="IPR018490">
    <property type="entry name" value="cNMP-bd_dom_sf"/>
</dbReference>
<dbReference type="AlphaFoldDB" id="A0A4R5DC30"/>
<evidence type="ECO:0000313" key="1">
    <source>
        <dbReference type="EMBL" id="TDE09560.1"/>
    </source>
</evidence>
<dbReference type="SUPFAM" id="SSF51206">
    <property type="entry name" value="cAMP-binding domain-like"/>
    <property type="match status" value="1"/>
</dbReference>